<dbReference type="OrthoDB" id="256574at2"/>
<dbReference type="EMBL" id="LELK01000004">
    <property type="protein sequence ID" value="KMM37250.1"/>
    <property type="molecule type" value="Genomic_DNA"/>
</dbReference>
<dbReference type="RefSeq" id="WP_048312130.1">
    <property type="nucleotide sequence ID" value="NZ_CP119526.1"/>
</dbReference>
<evidence type="ECO:0000313" key="2">
    <source>
        <dbReference type="Proteomes" id="UP000035996"/>
    </source>
</evidence>
<dbReference type="Pfam" id="PF05035">
    <property type="entry name" value="DGOK"/>
    <property type="match status" value="1"/>
</dbReference>
<dbReference type="SUPFAM" id="SSF53067">
    <property type="entry name" value="Actin-like ATPase domain"/>
    <property type="match status" value="1"/>
</dbReference>
<dbReference type="PATRIC" id="fig|157733.3.peg.1156"/>
<dbReference type="GO" id="GO:0034194">
    <property type="term" value="P:D-galactonate catabolic process"/>
    <property type="evidence" value="ECO:0007669"/>
    <property type="project" value="InterPro"/>
</dbReference>
<reference evidence="1" key="1">
    <citation type="submission" date="2015-06" db="EMBL/GenBank/DDBJ databases">
        <authorList>
            <person name="Liu B."/>
            <person name="Wang J."/>
            <person name="Zhu Y."/>
            <person name="Liu G."/>
            <person name="Chen Q."/>
            <person name="Zheng C."/>
            <person name="Che J."/>
            <person name="Ge C."/>
            <person name="Shi H."/>
            <person name="Pan Z."/>
            <person name="Liu X."/>
        </authorList>
    </citation>
    <scope>NUCLEOTIDE SEQUENCE [LARGE SCALE GENOMIC DNA]</scope>
    <source>
        <strain evidence="1">DSM 16346</strain>
    </source>
</reference>
<sequence>MYTITLDSGTTNTRATLWQSGKVINTRKREIGVKNTAVDGNNSRLKAAVKEVIQEVMQETGVLLEEIDYILASGMITSNLGIVEVPHLITPVTSEDLTQGIMRKRVSEIIEKDIWFIPGIKNNVKDISIENCEEMDVMRGEEVETVGLINRINLQGPALIILPGSHSKFVSINEENEITGCCTSLAGEMISVITHNTIIANSVRKSFVEQFNKRFAVKGFEQCMRTGLNRTLFTIRILDQSTDSTTNEMANFLLGAVLATDLVAIKNSSTLSVNRNTKVVVAGKEILRDAFTTLLYHDDYFTEIEKVENDDLKDLAGYGSICLVNREDFNIRD</sequence>
<dbReference type="InterPro" id="IPR042257">
    <property type="entry name" value="DGOK_C"/>
</dbReference>
<dbReference type="GO" id="GO:0008671">
    <property type="term" value="F:2-dehydro-3-deoxygalactonokinase activity"/>
    <property type="evidence" value="ECO:0007669"/>
    <property type="project" value="InterPro"/>
</dbReference>
<organism evidence="1 2">
    <name type="scientific">Guptibacillus hwajinpoensis</name>
    <dbReference type="NCBI Taxonomy" id="208199"/>
    <lineage>
        <taxon>Bacteria</taxon>
        <taxon>Bacillati</taxon>
        <taxon>Bacillota</taxon>
        <taxon>Bacilli</taxon>
        <taxon>Bacillales</taxon>
        <taxon>Guptibacillaceae</taxon>
        <taxon>Guptibacillus</taxon>
    </lineage>
</organism>
<gene>
    <name evidence="1" type="ORF">AB986_15405</name>
</gene>
<dbReference type="InterPro" id="IPR007729">
    <property type="entry name" value="DGOK"/>
</dbReference>
<dbReference type="AlphaFoldDB" id="A0A0J6CVP0"/>
<dbReference type="STRING" id="157733.AB986_15405"/>
<comment type="caution">
    <text evidence="1">The sequence shown here is derived from an EMBL/GenBank/DDBJ whole genome shotgun (WGS) entry which is preliminary data.</text>
</comment>
<evidence type="ECO:0000313" key="1">
    <source>
        <dbReference type="EMBL" id="KMM37250.1"/>
    </source>
</evidence>
<name>A0A0J6CVP0_9BACL</name>
<dbReference type="InterPro" id="IPR043129">
    <property type="entry name" value="ATPase_NBD"/>
</dbReference>
<proteinExistence type="predicted"/>
<dbReference type="InterPro" id="IPR042258">
    <property type="entry name" value="DGOK_N"/>
</dbReference>
<protein>
    <recommendedName>
        <fullName evidence="3">2-dehydro-3-deoxygalactonokinase</fullName>
    </recommendedName>
</protein>
<accession>A0A0J6CVP0</accession>
<keyword evidence="2" id="KW-1185">Reference proteome</keyword>
<evidence type="ECO:0008006" key="3">
    <source>
        <dbReference type="Google" id="ProtNLM"/>
    </source>
</evidence>
<dbReference type="Gene3D" id="3.30.420.300">
    <property type="entry name" value="2-keto-3-deoxy-galactonokinase, substrate binding domain"/>
    <property type="match status" value="1"/>
</dbReference>
<dbReference type="CDD" id="cd24012">
    <property type="entry name" value="ASKHA_NBD_KDGal-kinase"/>
    <property type="match status" value="1"/>
</dbReference>
<dbReference type="Gene3D" id="3.30.420.310">
    <property type="entry name" value="2-keto-3-deoxy-galactonokinase, C-terminal domain"/>
    <property type="match status" value="1"/>
</dbReference>
<dbReference type="Proteomes" id="UP000035996">
    <property type="component" value="Unassembled WGS sequence"/>
</dbReference>